<dbReference type="SUPFAM" id="SSF56349">
    <property type="entry name" value="DNA breaking-rejoining enzymes"/>
    <property type="match status" value="1"/>
</dbReference>
<keyword evidence="3" id="KW-0238">DNA-binding</keyword>
<sequence length="547" mass="61397">MGSVEIEGARLIGETWHYYKRIPVRLREAYSLPEFKRGSMKTKDPDQARKLARAMLTELDELSAKLDSVPGRMRIFGDLSPTEQAAVKAEADSNIAALPHDQRQVIRKAGGVFEAGRDMRRHEITAAFLTAGQGAQFDVMDEHGDEYDPDEREEAEVMQAASAAMHKRKGAALRDALTAAKVVEPTAQAMTLRDVLERFCGQKGYVHTATRKNKTRGQYEYALRRFMEHAGPVALADLTRGHLSAFAADFLRLPRTASRDVAARPFWDVVKAADKEGSERVIARTRDQNLTLLKSLMGYAVKEELRPGPDPWAGYTATTAKERVSAKRRNKTHVFTRDEMRAIIGHVSATRHHDTIDYWGPLLGAHHGMRIEEYCQTRVRDFTNEEGFLCINVTDEGDDQSVKNENSFRTIPIHPKLIELGFADYVQRRKEAGADFLFLSQERWGGELVELTPNSYGRLAEAYGKRFRKNDLKKVGISGYRAGSHSFRHGWTDLARAAEMNPEHRLALAGRDADSDVAMRDGTEKRYGHGFSIAALARSLAKVNVLD</sequence>
<dbReference type="Pfam" id="PF20172">
    <property type="entry name" value="DUF6538"/>
    <property type="match status" value="1"/>
</dbReference>
<evidence type="ECO:0000256" key="3">
    <source>
        <dbReference type="ARBA" id="ARBA00023125"/>
    </source>
</evidence>
<dbReference type="PANTHER" id="PTHR30349:SF41">
    <property type="entry name" value="INTEGRASE_RECOMBINASE PROTEIN MJ0367-RELATED"/>
    <property type="match status" value="1"/>
</dbReference>
<gene>
    <name evidence="7" type="ORF">GCM10007291_22640</name>
</gene>
<dbReference type="PANTHER" id="PTHR30349">
    <property type="entry name" value="PHAGE INTEGRASE-RELATED"/>
    <property type="match status" value="1"/>
</dbReference>
<dbReference type="Pfam" id="PF00589">
    <property type="entry name" value="Phage_integrase"/>
    <property type="match status" value="1"/>
</dbReference>
<feature type="domain" description="DUF6538" evidence="6">
    <location>
        <begin position="13"/>
        <end position="62"/>
    </location>
</feature>
<organism evidence="7 8">
    <name type="scientific">Gemmobacter nanjingensis</name>
    <dbReference type="NCBI Taxonomy" id="488454"/>
    <lineage>
        <taxon>Bacteria</taxon>
        <taxon>Pseudomonadati</taxon>
        <taxon>Pseudomonadota</taxon>
        <taxon>Alphaproteobacteria</taxon>
        <taxon>Rhodobacterales</taxon>
        <taxon>Paracoccaceae</taxon>
        <taxon>Gemmobacter</taxon>
    </lineage>
</organism>
<dbReference type="InterPro" id="IPR010998">
    <property type="entry name" value="Integrase_recombinase_N"/>
</dbReference>
<evidence type="ECO:0000256" key="4">
    <source>
        <dbReference type="ARBA" id="ARBA00023172"/>
    </source>
</evidence>
<dbReference type="InterPro" id="IPR011010">
    <property type="entry name" value="DNA_brk_join_enz"/>
</dbReference>
<dbReference type="CDD" id="cd01184">
    <property type="entry name" value="INT_C_like_1"/>
    <property type="match status" value="1"/>
</dbReference>
<proteinExistence type="inferred from homology"/>
<keyword evidence="2" id="KW-0229">DNA integration</keyword>
<name>A0ABQ3FFX4_9RHOB</name>
<keyword evidence="8" id="KW-1185">Reference proteome</keyword>
<evidence type="ECO:0000256" key="2">
    <source>
        <dbReference type="ARBA" id="ARBA00022908"/>
    </source>
</evidence>
<comment type="similarity">
    <text evidence="1">Belongs to the 'phage' integrase family.</text>
</comment>
<evidence type="ECO:0000259" key="6">
    <source>
        <dbReference type="Pfam" id="PF20172"/>
    </source>
</evidence>
<dbReference type="Gene3D" id="1.10.443.10">
    <property type="entry name" value="Intergrase catalytic core"/>
    <property type="match status" value="1"/>
</dbReference>
<evidence type="ECO:0000313" key="8">
    <source>
        <dbReference type="Proteomes" id="UP000658305"/>
    </source>
</evidence>
<keyword evidence="4" id="KW-0233">DNA recombination</keyword>
<dbReference type="InterPro" id="IPR050090">
    <property type="entry name" value="Tyrosine_recombinase_XerCD"/>
</dbReference>
<protein>
    <recommendedName>
        <fullName evidence="9">Phage integrase family protein</fullName>
    </recommendedName>
</protein>
<accession>A0ABQ3FFX4</accession>
<reference evidence="8" key="1">
    <citation type="journal article" date="2019" name="Int. J. Syst. Evol. Microbiol.">
        <title>The Global Catalogue of Microorganisms (GCM) 10K type strain sequencing project: providing services to taxonomists for standard genome sequencing and annotation.</title>
        <authorList>
            <consortium name="The Broad Institute Genomics Platform"/>
            <consortium name="The Broad Institute Genome Sequencing Center for Infectious Disease"/>
            <person name="Wu L."/>
            <person name="Ma J."/>
        </authorList>
    </citation>
    <scope>NUCLEOTIDE SEQUENCE [LARGE SCALE GENOMIC DNA]</scope>
    <source>
        <strain evidence="8">KCTC 23298</strain>
    </source>
</reference>
<dbReference type="RefSeq" id="WP_189381054.1">
    <property type="nucleotide sequence ID" value="NZ_BMYI01000006.1"/>
</dbReference>
<dbReference type="EMBL" id="BMYI01000006">
    <property type="protein sequence ID" value="GHC22746.1"/>
    <property type="molecule type" value="Genomic_DNA"/>
</dbReference>
<dbReference type="InterPro" id="IPR046668">
    <property type="entry name" value="DUF6538"/>
</dbReference>
<dbReference type="Proteomes" id="UP000658305">
    <property type="component" value="Unassembled WGS sequence"/>
</dbReference>
<evidence type="ECO:0000256" key="1">
    <source>
        <dbReference type="ARBA" id="ARBA00008857"/>
    </source>
</evidence>
<evidence type="ECO:0000259" key="5">
    <source>
        <dbReference type="Pfam" id="PF00589"/>
    </source>
</evidence>
<dbReference type="InterPro" id="IPR002104">
    <property type="entry name" value="Integrase_catalytic"/>
</dbReference>
<evidence type="ECO:0008006" key="9">
    <source>
        <dbReference type="Google" id="ProtNLM"/>
    </source>
</evidence>
<dbReference type="InterPro" id="IPR013762">
    <property type="entry name" value="Integrase-like_cat_sf"/>
</dbReference>
<feature type="domain" description="Tyr recombinase" evidence="5">
    <location>
        <begin position="335"/>
        <end position="491"/>
    </location>
</feature>
<evidence type="ECO:0000313" key="7">
    <source>
        <dbReference type="EMBL" id="GHC22746.1"/>
    </source>
</evidence>
<comment type="caution">
    <text evidence="7">The sequence shown here is derived from an EMBL/GenBank/DDBJ whole genome shotgun (WGS) entry which is preliminary data.</text>
</comment>
<dbReference type="Gene3D" id="1.10.150.130">
    <property type="match status" value="1"/>
</dbReference>